<evidence type="ECO:0000313" key="3">
    <source>
        <dbReference type="Proteomes" id="UP000070299"/>
    </source>
</evidence>
<accession>A0A148KKX6</accession>
<dbReference type="PANTHER" id="PTHR43752">
    <property type="entry name" value="BNR/ASP-BOX REPEAT FAMILY PROTEIN"/>
    <property type="match status" value="1"/>
</dbReference>
<evidence type="ECO:0000313" key="2">
    <source>
        <dbReference type="EMBL" id="KXI26908.1"/>
    </source>
</evidence>
<keyword evidence="3" id="KW-1185">Reference proteome</keyword>
<name>A0A148KKX6_9ALTE</name>
<sequence>MGLHITLVDAAQKPLPLPFDVKAQLFDLTNDNTRGLDFAPNIESFEVFVAQQHTNKYNHGAVLMPFKGELYIQWQSSALDEDAADTSILFSKSQDSKNWQTPLTLVAARENAIVTNGGWWTNGEELIAFINVWPSLLQPKQGYVEYISSTDGSHWSQPQRLKMANGDWVAGVIEQDLRQLPNGRILTTVHAQPGLIATPYYTDDPLALSGWTAGKIPNLPHTGTVSRELEPSWFVKKDRSIVMIFRDQASSYKTLASVSTDNGQNWSAPALTALPDSRAKQSAGNLPDGSAFIINNPSADNTRIPLAITLSADGSVFDRSYLLRAGGEDLPPQKYQGKYKRAGYSYPKSIVWKNFVYVSYAVNKEDIVVTRAPLNSLLLKN</sequence>
<dbReference type="OrthoDB" id="41724at2"/>
<dbReference type="PANTHER" id="PTHR43752:SF2">
    <property type="entry name" value="BNR_ASP-BOX REPEAT FAMILY PROTEIN"/>
    <property type="match status" value="1"/>
</dbReference>
<proteinExistence type="predicted"/>
<feature type="domain" description="Sialidase" evidence="1">
    <location>
        <begin position="68"/>
        <end position="357"/>
    </location>
</feature>
<dbReference type="InterPro" id="IPR036278">
    <property type="entry name" value="Sialidase_sf"/>
</dbReference>
<gene>
    <name evidence="2" type="ORF">AX660_03070</name>
</gene>
<dbReference type="Gene3D" id="2.120.10.10">
    <property type="match status" value="1"/>
</dbReference>
<dbReference type="Pfam" id="PF13088">
    <property type="entry name" value="BNR_2"/>
    <property type="match status" value="1"/>
</dbReference>
<reference evidence="3" key="1">
    <citation type="submission" date="2016-02" db="EMBL/GenBank/DDBJ databases">
        <authorList>
            <person name="Schultz-Johansen M."/>
            <person name="Glaring M.A."/>
            <person name="Bech P.K."/>
            <person name="Stougaard P."/>
        </authorList>
    </citation>
    <scope>NUCLEOTIDE SEQUENCE [LARGE SCALE GENOMIC DNA]</scope>
    <source>
        <strain evidence="3">S66</strain>
    </source>
</reference>
<dbReference type="SUPFAM" id="SSF50939">
    <property type="entry name" value="Sialidases"/>
    <property type="match status" value="1"/>
</dbReference>
<comment type="caution">
    <text evidence="2">The sequence shown here is derived from an EMBL/GenBank/DDBJ whole genome shotgun (WGS) entry which is preliminary data.</text>
</comment>
<evidence type="ECO:0000259" key="1">
    <source>
        <dbReference type="Pfam" id="PF13088"/>
    </source>
</evidence>
<organism evidence="2 3">
    <name type="scientific">Paraglaciecola hydrolytica</name>
    <dbReference type="NCBI Taxonomy" id="1799789"/>
    <lineage>
        <taxon>Bacteria</taxon>
        <taxon>Pseudomonadati</taxon>
        <taxon>Pseudomonadota</taxon>
        <taxon>Gammaproteobacteria</taxon>
        <taxon>Alteromonadales</taxon>
        <taxon>Alteromonadaceae</taxon>
        <taxon>Paraglaciecola</taxon>
    </lineage>
</organism>
<protein>
    <recommendedName>
        <fullName evidence="1">Sialidase domain-containing protein</fullName>
    </recommendedName>
</protein>
<dbReference type="STRING" id="1799789.AX660_03070"/>
<dbReference type="AlphaFoldDB" id="A0A148KKX6"/>
<dbReference type="InterPro" id="IPR011040">
    <property type="entry name" value="Sialidase"/>
</dbReference>
<dbReference type="EMBL" id="LSNE01000020">
    <property type="protein sequence ID" value="KXI26908.1"/>
    <property type="molecule type" value="Genomic_DNA"/>
</dbReference>
<dbReference type="CDD" id="cd15482">
    <property type="entry name" value="Sialidase_non-viral"/>
    <property type="match status" value="1"/>
</dbReference>
<dbReference type="Proteomes" id="UP000070299">
    <property type="component" value="Unassembled WGS sequence"/>
</dbReference>